<dbReference type="GO" id="GO:0005886">
    <property type="term" value="C:plasma membrane"/>
    <property type="evidence" value="ECO:0007669"/>
    <property type="project" value="UniProtKB-SubCell"/>
</dbReference>
<keyword evidence="3" id="KW-1003">Cell membrane</keyword>
<dbReference type="Gene3D" id="3.80.10.10">
    <property type="entry name" value="Ribonuclease Inhibitor"/>
    <property type="match status" value="6"/>
</dbReference>
<evidence type="ECO:0000256" key="3">
    <source>
        <dbReference type="ARBA" id="ARBA00022475"/>
    </source>
</evidence>
<keyword evidence="9 12" id="KW-0472">Membrane</keyword>
<evidence type="ECO:0000313" key="15">
    <source>
        <dbReference type="Proteomes" id="UP000327439"/>
    </source>
</evidence>
<dbReference type="FunFam" id="3.80.10.10:FF:000041">
    <property type="entry name" value="LRR receptor-like serine/threonine-protein kinase ERECTA"/>
    <property type="match status" value="1"/>
</dbReference>
<keyword evidence="11" id="KW-0325">Glycoprotein</keyword>
<dbReference type="PRINTS" id="PR00019">
    <property type="entry name" value="LEURICHRPT"/>
</dbReference>
<dbReference type="Pfam" id="PF08263">
    <property type="entry name" value="LRRNT_2"/>
    <property type="match status" value="1"/>
</dbReference>
<dbReference type="EMBL" id="CM018216">
    <property type="protein sequence ID" value="KAB2039644.1"/>
    <property type="molecule type" value="Genomic_DNA"/>
</dbReference>
<dbReference type="InterPro" id="IPR001611">
    <property type="entry name" value="Leu-rich_rpt"/>
</dbReference>
<evidence type="ECO:0000256" key="2">
    <source>
        <dbReference type="ARBA" id="ARBA00009592"/>
    </source>
</evidence>
<keyword evidence="10" id="KW-0675">Receptor</keyword>
<evidence type="ECO:0000256" key="6">
    <source>
        <dbReference type="ARBA" id="ARBA00022729"/>
    </source>
</evidence>
<keyword evidence="4" id="KW-0433">Leucine-rich repeat</keyword>
<dbReference type="InterPro" id="IPR046956">
    <property type="entry name" value="RLP23-like"/>
</dbReference>
<dbReference type="FunFam" id="3.80.10.10:FF:000095">
    <property type="entry name" value="LRR receptor-like serine/threonine-protein kinase GSO1"/>
    <property type="match status" value="2"/>
</dbReference>
<evidence type="ECO:0000256" key="9">
    <source>
        <dbReference type="ARBA" id="ARBA00023136"/>
    </source>
</evidence>
<evidence type="ECO:0000256" key="1">
    <source>
        <dbReference type="ARBA" id="ARBA00004251"/>
    </source>
</evidence>
<proteinExistence type="inferred from homology"/>
<keyword evidence="6" id="KW-0732">Signal</keyword>
<name>A0A5J5SAS2_GOSBA</name>
<keyword evidence="8 12" id="KW-1133">Transmembrane helix</keyword>
<evidence type="ECO:0000256" key="7">
    <source>
        <dbReference type="ARBA" id="ARBA00022737"/>
    </source>
</evidence>
<dbReference type="PROSITE" id="PS51450">
    <property type="entry name" value="LRR"/>
    <property type="match status" value="2"/>
</dbReference>
<feature type="domain" description="Leucine-rich repeat-containing N-terminal plant-type" evidence="13">
    <location>
        <begin position="73"/>
        <end position="94"/>
    </location>
</feature>
<dbReference type="InterPro" id="IPR032675">
    <property type="entry name" value="LRR_dom_sf"/>
</dbReference>
<keyword evidence="7" id="KW-0677">Repeat</keyword>
<evidence type="ECO:0000313" key="14">
    <source>
        <dbReference type="EMBL" id="KAB2039644.1"/>
    </source>
</evidence>
<evidence type="ECO:0000256" key="8">
    <source>
        <dbReference type="ARBA" id="ARBA00022989"/>
    </source>
</evidence>
<evidence type="ECO:0000256" key="5">
    <source>
        <dbReference type="ARBA" id="ARBA00022692"/>
    </source>
</evidence>
<keyword evidence="15" id="KW-1185">Reference proteome</keyword>
<organism evidence="14 15">
    <name type="scientific">Gossypium barbadense</name>
    <name type="common">Sea Island cotton</name>
    <name type="synonym">Hibiscus barbadensis</name>
    <dbReference type="NCBI Taxonomy" id="3634"/>
    <lineage>
        <taxon>Eukaryota</taxon>
        <taxon>Viridiplantae</taxon>
        <taxon>Streptophyta</taxon>
        <taxon>Embryophyta</taxon>
        <taxon>Tracheophyta</taxon>
        <taxon>Spermatophyta</taxon>
        <taxon>Magnoliopsida</taxon>
        <taxon>eudicotyledons</taxon>
        <taxon>Gunneridae</taxon>
        <taxon>Pentapetalae</taxon>
        <taxon>rosids</taxon>
        <taxon>malvids</taxon>
        <taxon>Malvales</taxon>
        <taxon>Malvaceae</taxon>
        <taxon>Malvoideae</taxon>
        <taxon>Gossypium</taxon>
    </lineage>
</organism>
<evidence type="ECO:0000256" key="11">
    <source>
        <dbReference type="ARBA" id="ARBA00023180"/>
    </source>
</evidence>
<comment type="subcellular location">
    <subcellularLocation>
        <location evidence="1">Cell membrane</location>
        <topology evidence="1">Single-pass type I membrane protein</topology>
    </subcellularLocation>
</comment>
<dbReference type="Pfam" id="PF00560">
    <property type="entry name" value="LRR_1"/>
    <property type="match status" value="8"/>
</dbReference>
<gene>
    <name evidence="14" type="ORF">ES319_D02G025400v1</name>
</gene>
<evidence type="ECO:0000256" key="12">
    <source>
        <dbReference type="SAM" id="Phobius"/>
    </source>
</evidence>
<dbReference type="PANTHER" id="PTHR48061:SF2">
    <property type="entry name" value="RECEPTOR LIKE PROTEIN 30-LIKE"/>
    <property type="match status" value="1"/>
</dbReference>
<dbReference type="AlphaFoldDB" id="A0A5J5SAS2"/>
<dbReference type="InterPro" id="IPR003591">
    <property type="entry name" value="Leu-rich_rpt_typical-subtyp"/>
</dbReference>
<evidence type="ECO:0000256" key="4">
    <source>
        <dbReference type="ARBA" id="ARBA00022614"/>
    </source>
</evidence>
<dbReference type="InterPro" id="IPR013210">
    <property type="entry name" value="LRR_N_plant-typ"/>
</dbReference>
<dbReference type="SMART" id="SM00369">
    <property type="entry name" value="LRR_TYP"/>
    <property type="match status" value="9"/>
</dbReference>
<comment type="similarity">
    <text evidence="2">Belongs to the RLP family.</text>
</comment>
<reference evidence="15" key="1">
    <citation type="journal article" date="2020" name="Nat. Genet.">
        <title>Genomic diversifications of five Gossypium allopolyploid species and their impact on cotton improvement.</title>
        <authorList>
            <person name="Chen Z.J."/>
            <person name="Sreedasyam A."/>
            <person name="Ando A."/>
            <person name="Song Q."/>
            <person name="De Santiago L.M."/>
            <person name="Hulse-Kemp A.M."/>
            <person name="Ding M."/>
            <person name="Ye W."/>
            <person name="Kirkbride R.C."/>
            <person name="Jenkins J."/>
            <person name="Plott C."/>
            <person name="Lovell J."/>
            <person name="Lin Y.M."/>
            <person name="Vaughn R."/>
            <person name="Liu B."/>
            <person name="Simpson S."/>
            <person name="Scheffler B.E."/>
            <person name="Wen L."/>
            <person name="Saski C.A."/>
            <person name="Grover C.E."/>
            <person name="Hu G."/>
            <person name="Conover J.L."/>
            <person name="Carlson J.W."/>
            <person name="Shu S."/>
            <person name="Boston L.B."/>
            <person name="Williams M."/>
            <person name="Peterson D.G."/>
            <person name="McGee K."/>
            <person name="Jones D.C."/>
            <person name="Wendel J.F."/>
            <person name="Stelly D.M."/>
            <person name="Grimwood J."/>
            <person name="Schmutz J."/>
        </authorList>
    </citation>
    <scope>NUCLEOTIDE SEQUENCE [LARGE SCALE GENOMIC DNA]</scope>
    <source>
        <strain evidence="15">cv. 3-79</strain>
    </source>
</reference>
<evidence type="ECO:0000256" key="10">
    <source>
        <dbReference type="ARBA" id="ARBA00023170"/>
    </source>
</evidence>
<dbReference type="Pfam" id="PF13855">
    <property type="entry name" value="LRR_8"/>
    <property type="match status" value="1"/>
</dbReference>
<accession>A0A5J5SAS2</accession>
<keyword evidence="5 12" id="KW-0812">Transmembrane</keyword>
<dbReference type="PANTHER" id="PTHR48061">
    <property type="entry name" value="LEUCINE-RICH REPEAT RECEPTOR PROTEIN KINASE EMS1-LIKE-RELATED"/>
    <property type="match status" value="1"/>
</dbReference>
<dbReference type="SUPFAM" id="SSF52047">
    <property type="entry name" value="RNI-like"/>
    <property type="match status" value="1"/>
</dbReference>
<protein>
    <recommendedName>
        <fullName evidence="13">Leucine-rich repeat-containing N-terminal plant-type domain-containing protein</fullName>
    </recommendedName>
</protein>
<evidence type="ECO:0000259" key="13">
    <source>
        <dbReference type="Pfam" id="PF08263"/>
    </source>
</evidence>
<dbReference type="SUPFAM" id="SSF52058">
    <property type="entry name" value="L domain-like"/>
    <property type="match status" value="3"/>
</dbReference>
<dbReference type="OrthoDB" id="442066at2759"/>
<dbReference type="Proteomes" id="UP000327439">
    <property type="component" value="Chromosome D02"/>
</dbReference>
<feature type="transmembrane region" description="Helical" evidence="12">
    <location>
        <begin position="1103"/>
        <end position="1123"/>
    </location>
</feature>
<sequence length="1146" mass="129451">MLYASHNPPSDPLNMNTLHSLISSLFLSSCFLPLLFSFSPPQTHLPMQCLDDHRAPLLQLQHHLYYAPNFTFSSNFDLWNVNTDCCSWEGVTCDAYGHIVGIDLSYKNLSGSFHPIFNLHRLQRLNLAGNNFNTTLFSYGFDKLQNLTHLNLSSSCFHGQIPVEISFLKRLVSLDLSNQDSCCFRYYTILDPYFFYFPLPCELQQPLKLENPNFKTLIKNLRFLTDLYLDGVNISTQSAKWCETTSLVLSNLRVLSLSNCGLKGPLCSSLSRLPFLSKLILDGNPISYLPPNFLEISSRLVSLSLRYCNLSGHFPTEILLSPKIQSIDISANDQLMGQLPEFPANNALQSFSLYLTNFSGKLPQSIGNLKFLTDLELNYCNFFGPIPSSIANLSHLVKLHLEGNKLSRSIHSSLFTLPSLKILYLGENQLVGKIDEFPNASSSLIQELHIGNNYLTGPIPKSILQLPKPELLHIRGNSFSCMKLDMFVQLNNLRTLLLDNISLLMESDNRSLTFPQLGSLMLRSCNLTEFPEFIKRQDKLVHLDLSNNHIHGVVPNWLLKSSLSSLHLSFNVIDFPKKLPLSDANFSFPVLRGLSLGSCNISAFPEFLKSQENLGYLVLSNNKISGAIPNWVWKKSLRYLFLANNHLSSLDQLLPNQSSTSSQTSLTRPICNLSQIKVFNASHNNLSGMIPNCLGKMNDLYLLDLQGNNFSGMLPKFSKATQLSILKVSENKLEGKLPRSLVECTLLEVLDVGNNMMNDTFPFWLQKLPYLTVLILRENKFYGQIKHFKHKFVFPNLDVLDIASNQFSGELSINFLQATRLRSLKIGGNKLEGKLSRSLANCKALEVLDLGNNMVHNTFPFWLEKLPSLKVLILRANRFYGTITEFNTERRFPKLRILDIGSNNFSGNFSIEFLQSLKAMMQLTNDDKAKLDYIGEYYYQDSVTIFNKGFEMFYQKVLTILTCLDLSNNSFHGRIPEEIQMLRSLKVLNLSYNSFSGEIPVALENLKDLESLDLSQNELSGKIPAQLTSLTFLAALNLSYNQLEGSIPQSNQFITFSNDSYHGNPKLCGLPLSRKCNEVGLPMPPPPRGDEESWLYAMSTWKIALIGYASGLVVGLCIGYTGLNELGNKWVDRLKKHGKRNKRRCR</sequence>